<proteinExistence type="predicted"/>
<name>A0ABR2ZLH2_9AGAR</name>
<keyword evidence="1" id="KW-0732">Signal</keyword>
<feature type="signal peptide" evidence="1">
    <location>
        <begin position="1"/>
        <end position="28"/>
    </location>
</feature>
<reference evidence="2 3" key="1">
    <citation type="submission" date="2024-05" db="EMBL/GenBank/DDBJ databases">
        <title>A draft genome resource for the thread blight pathogen Marasmius tenuissimus strain MS-2.</title>
        <authorList>
            <person name="Yulfo-Soto G.E."/>
            <person name="Baruah I.K."/>
            <person name="Amoako-Attah I."/>
            <person name="Bukari Y."/>
            <person name="Meinhardt L.W."/>
            <person name="Bailey B.A."/>
            <person name="Cohen S.P."/>
        </authorList>
    </citation>
    <scope>NUCLEOTIDE SEQUENCE [LARGE SCALE GENOMIC DNA]</scope>
    <source>
        <strain evidence="2 3">MS-2</strain>
    </source>
</reference>
<dbReference type="Proteomes" id="UP001437256">
    <property type="component" value="Unassembled WGS sequence"/>
</dbReference>
<evidence type="ECO:0000313" key="3">
    <source>
        <dbReference type="Proteomes" id="UP001437256"/>
    </source>
</evidence>
<organism evidence="2 3">
    <name type="scientific">Marasmius tenuissimus</name>
    <dbReference type="NCBI Taxonomy" id="585030"/>
    <lineage>
        <taxon>Eukaryota</taxon>
        <taxon>Fungi</taxon>
        <taxon>Dikarya</taxon>
        <taxon>Basidiomycota</taxon>
        <taxon>Agaricomycotina</taxon>
        <taxon>Agaricomycetes</taxon>
        <taxon>Agaricomycetidae</taxon>
        <taxon>Agaricales</taxon>
        <taxon>Marasmiineae</taxon>
        <taxon>Marasmiaceae</taxon>
        <taxon>Marasmius</taxon>
    </lineage>
</organism>
<comment type="caution">
    <text evidence="2">The sequence shown here is derived from an EMBL/GenBank/DDBJ whole genome shotgun (WGS) entry which is preliminary data.</text>
</comment>
<keyword evidence="3" id="KW-1185">Reference proteome</keyword>
<feature type="chain" id="PRO_5047049352" evidence="1">
    <location>
        <begin position="29"/>
        <end position="235"/>
    </location>
</feature>
<sequence>MAAFAQRVVSHFLLFVIACSCSCVGVLATSGTTPQICSKEYVAEVRAMILNSARPHNAAKHTSAQFEDIPALPGADPGLNPPPTPYKDLVYTGFSTNEAGIPPNTGHSIYYGDAVAATILAHGFSNISKADYVQNFDLNSFTFVCVVQSAESLKGVGKSCKIKLTGWKGANQVYKECEFEHPLSNLTIVPKKCETQDFKGVDSVGFETVTSPAVLKGTLITAIDEIGLVVREPCN</sequence>
<dbReference type="PROSITE" id="PS51257">
    <property type="entry name" value="PROKAR_LIPOPROTEIN"/>
    <property type="match status" value="1"/>
</dbReference>
<gene>
    <name evidence="2" type="ORF">AAF712_011384</name>
</gene>
<evidence type="ECO:0000313" key="2">
    <source>
        <dbReference type="EMBL" id="KAL0061779.1"/>
    </source>
</evidence>
<evidence type="ECO:0000256" key="1">
    <source>
        <dbReference type="SAM" id="SignalP"/>
    </source>
</evidence>
<protein>
    <submittedName>
        <fullName evidence="2">Uncharacterized protein</fullName>
    </submittedName>
</protein>
<accession>A0ABR2ZLH2</accession>
<dbReference type="EMBL" id="JBBXMP010000123">
    <property type="protein sequence ID" value="KAL0061779.1"/>
    <property type="molecule type" value="Genomic_DNA"/>
</dbReference>